<dbReference type="RefSeq" id="WP_087345810.1">
    <property type="nucleotide sequence ID" value="NZ_JACRYT010000009.1"/>
</dbReference>
<reference evidence="1" key="1">
    <citation type="submission" date="2020-08" db="EMBL/GenBank/DDBJ databases">
        <title>Genome public.</title>
        <authorList>
            <person name="Liu C."/>
            <person name="Sun Q."/>
        </authorList>
    </citation>
    <scope>NUCLEOTIDE SEQUENCE</scope>
    <source>
        <strain evidence="1">BX12</strain>
    </source>
</reference>
<name>A0A923SS58_9FIRM</name>
<dbReference type="PANTHER" id="PTHR38733:SF1">
    <property type="entry name" value="TYPE IV METHYL-DIRECTED RESTRICTION ENZYME ECOKMCRBC"/>
    <property type="match status" value="1"/>
</dbReference>
<dbReference type="AlphaFoldDB" id="A0A923SS58"/>
<dbReference type="Proteomes" id="UP000602647">
    <property type="component" value="Unassembled WGS sequence"/>
</dbReference>
<dbReference type="InterPro" id="IPR019292">
    <property type="entry name" value="McrC"/>
</dbReference>
<keyword evidence="2" id="KW-1185">Reference proteome</keyword>
<protein>
    <recommendedName>
        <fullName evidence="3">McrBC 5-methylcytosine restriction system component</fullName>
    </recommendedName>
</protein>
<gene>
    <name evidence="1" type="ORF">H9L42_09290</name>
</gene>
<evidence type="ECO:0000313" key="2">
    <source>
        <dbReference type="Proteomes" id="UP000602647"/>
    </source>
</evidence>
<comment type="caution">
    <text evidence="1">The sequence shown here is derived from an EMBL/GenBank/DDBJ whole genome shotgun (WGS) entry which is preliminary data.</text>
</comment>
<organism evidence="1 2">
    <name type="scientific">Zhenpiania hominis</name>
    <dbReference type="NCBI Taxonomy" id="2763644"/>
    <lineage>
        <taxon>Bacteria</taxon>
        <taxon>Bacillati</taxon>
        <taxon>Bacillota</taxon>
        <taxon>Clostridia</taxon>
        <taxon>Peptostreptococcales</taxon>
        <taxon>Anaerovoracaceae</taxon>
        <taxon>Zhenpiania</taxon>
    </lineage>
</organism>
<dbReference type="EMBL" id="JACRYT010000009">
    <property type="protein sequence ID" value="MBC6680024.1"/>
    <property type="molecule type" value="Genomic_DNA"/>
</dbReference>
<evidence type="ECO:0008006" key="3">
    <source>
        <dbReference type="Google" id="ProtNLM"/>
    </source>
</evidence>
<evidence type="ECO:0000313" key="1">
    <source>
        <dbReference type="EMBL" id="MBC6680024.1"/>
    </source>
</evidence>
<dbReference type="PANTHER" id="PTHR38733">
    <property type="entry name" value="PROTEIN MCRC"/>
    <property type="match status" value="1"/>
</dbReference>
<sequence>MKLLKIKDNSQQKKDVFSHIGKLVGKIADKTLEQLEHEGVFIFPEIVKDAEDISRDQMILQSVNDTYRSGNVMGVLGCGDERLIIESRFCGEGEDYFFQYLLDKVLDFPNIVDLESDANQDNRLFNFLLFLFPYYLKTAMRKGLFKKYICHRYNDAHVKGTIDVARHIEKNIPFIGNVAYSQREFSFDNSLMELVRHTIEFIKRKPYGNNLLIKVKDEVKLVIDATPGYEPYDRQKIIEQNKKNTVRHAYFREYLALQRLCLLILRHQKHQIGSGSRQIYGILFDGAWLWEEYINSLVEDIFYHPMNKSGKGAQRLFNRNVGLIYPDFISRNSEARVIADAKYKPIDNIGNRDYLQVLAYMFRFDAKAGYYLYPEAEGSGDLKLWMNRGSTYEANVTPRDDISITKHGLKIPMDVWDYASFIAKMKISEQEFIYIFST</sequence>
<accession>A0A923SS58</accession>
<proteinExistence type="predicted"/>
<dbReference type="Pfam" id="PF10117">
    <property type="entry name" value="McrBC"/>
    <property type="match status" value="1"/>
</dbReference>